<evidence type="ECO:0000313" key="4">
    <source>
        <dbReference type="EMBL" id="KAH3721502.1"/>
    </source>
</evidence>
<dbReference type="InterPro" id="IPR047153">
    <property type="entry name" value="TRIM45/56/19-like"/>
</dbReference>
<feature type="domain" description="B box-type" evidence="3">
    <location>
        <begin position="24"/>
        <end position="59"/>
    </location>
</feature>
<evidence type="ECO:0000256" key="2">
    <source>
        <dbReference type="PROSITE-ProRule" id="PRU00024"/>
    </source>
</evidence>
<organism evidence="4 5">
    <name type="scientific">Dreissena polymorpha</name>
    <name type="common">Zebra mussel</name>
    <name type="synonym">Mytilus polymorpha</name>
    <dbReference type="NCBI Taxonomy" id="45954"/>
    <lineage>
        <taxon>Eukaryota</taxon>
        <taxon>Metazoa</taxon>
        <taxon>Spiralia</taxon>
        <taxon>Lophotrochozoa</taxon>
        <taxon>Mollusca</taxon>
        <taxon>Bivalvia</taxon>
        <taxon>Autobranchia</taxon>
        <taxon>Heteroconchia</taxon>
        <taxon>Euheterodonta</taxon>
        <taxon>Imparidentia</taxon>
        <taxon>Neoheterodontei</taxon>
        <taxon>Myida</taxon>
        <taxon>Dreissenoidea</taxon>
        <taxon>Dreissenidae</taxon>
        <taxon>Dreissena</taxon>
    </lineage>
</organism>
<dbReference type="PANTHER" id="PTHR25462">
    <property type="entry name" value="BONUS, ISOFORM C-RELATED"/>
    <property type="match status" value="1"/>
</dbReference>
<keyword evidence="5" id="KW-1185">Reference proteome</keyword>
<dbReference type="InterPro" id="IPR011042">
    <property type="entry name" value="6-blade_b-propeller_TolB-like"/>
</dbReference>
<dbReference type="AlphaFoldDB" id="A0A9D4HK34"/>
<protein>
    <recommendedName>
        <fullName evidence="3">B box-type domain-containing protein</fullName>
    </recommendedName>
</protein>
<accession>A0A9D4HK34</accession>
<gene>
    <name evidence="4" type="ORF">DPMN_064430</name>
</gene>
<keyword evidence="2" id="KW-0863">Zinc-finger</keyword>
<dbReference type="PROSITE" id="PS50119">
    <property type="entry name" value="ZF_BBOX"/>
    <property type="match status" value="1"/>
</dbReference>
<dbReference type="Proteomes" id="UP000828390">
    <property type="component" value="Unassembled WGS sequence"/>
</dbReference>
<dbReference type="PANTHER" id="PTHR25462:SF296">
    <property type="entry name" value="MEIOTIC P26, ISOFORM F"/>
    <property type="match status" value="1"/>
</dbReference>
<keyword evidence="1" id="KW-0677">Repeat</keyword>
<evidence type="ECO:0000256" key="1">
    <source>
        <dbReference type="ARBA" id="ARBA00022737"/>
    </source>
</evidence>
<dbReference type="SUPFAM" id="SSF101898">
    <property type="entry name" value="NHL repeat"/>
    <property type="match status" value="1"/>
</dbReference>
<reference evidence="4" key="1">
    <citation type="journal article" date="2019" name="bioRxiv">
        <title>The Genome of the Zebra Mussel, Dreissena polymorpha: A Resource for Invasive Species Research.</title>
        <authorList>
            <person name="McCartney M.A."/>
            <person name="Auch B."/>
            <person name="Kono T."/>
            <person name="Mallez S."/>
            <person name="Zhang Y."/>
            <person name="Obille A."/>
            <person name="Becker A."/>
            <person name="Abrahante J.E."/>
            <person name="Garbe J."/>
            <person name="Badalamenti J.P."/>
            <person name="Herman A."/>
            <person name="Mangelson H."/>
            <person name="Liachko I."/>
            <person name="Sullivan S."/>
            <person name="Sone E.D."/>
            <person name="Koren S."/>
            <person name="Silverstein K.A.T."/>
            <person name="Beckman K.B."/>
            <person name="Gohl D.M."/>
        </authorList>
    </citation>
    <scope>NUCLEOTIDE SEQUENCE</scope>
    <source>
        <strain evidence="4">Duluth1</strain>
        <tissue evidence="4">Whole animal</tissue>
    </source>
</reference>
<name>A0A9D4HK34_DREPO</name>
<dbReference type="OrthoDB" id="6108862at2759"/>
<dbReference type="Gene3D" id="3.30.160.60">
    <property type="entry name" value="Classic Zinc Finger"/>
    <property type="match status" value="1"/>
</dbReference>
<dbReference type="Pfam" id="PF01436">
    <property type="entry name" value="NHL"/>
    <property type="match status" value="1"/>
</dbReference>
<evidence type="ECO:0000259" key="3">
    <source>
        <dbReference type="PROSITE" id="PS50119"/>
    </source>
</evidence>
<comment type="caution">
    <text evidence="4">The sequence shown here is derived from an EMBL/GenBank/DDBJ whole genome shotgun (WGS) entry which is preliminary data.</text>
</comment>
<reference evidence="4" key="2">
    <citation type="submission" date="2020-11" db="EMBL/GenBank/DDBJ databases">
        <authorList>
            <person name="McCartney M.A."/>
            <person name="Auch B."/>
            <person name="Kono T."/>
            <person name="Mallez S."/>
            <person name="Becker A."/>
            <person name="Gohl D.M."/>
            <person name="Silverstein K.A.T."/>
            <person name="Koren S."/>
            <person name="Bechman K.B."/>
            <person name="Herman A."/>
            <person name="Abrahante J.E."/>
            <person name="Garbe J."/>
        </authorList>
    </citation>
    <scope>NUCLEOTIDE SEQUENCE</scope>
    <source>
        <strain evidence="4">Duluth1</strain>
        <tissue evidence="4">Whole animal</tissue>
    </source>
</reference>
<keyword evidence="2" id="KW-0479">Metal-binding</keyword>
<dbReference type="EMBL" id="JAIWYP010000013">
    <property type="protein sequence ID" value="KAH3721502.1"/>
    <property type="molecule type" value="Genomic_DNA"/>
</dbReference>
<dbReference type="GO" id="GO:0008270">
    <property type="term" value="F:zinc ion binding"/>
    <property type="evidence" value="ECO:0007669"/>
    <property type="project" value="UniProtKB-KW"/>
</dbReference>
<keyword evidence="2" id="KW-0862">Zinc</keyword>
<evidence type="ECO:0000313" key="5">
    <source>
        <dbReference type="Proteomes" id="UP000828390"/>
    </source>
</evidence>
<proteinExistence type="predicted"/>
<dbReference type="Gene3D" id="2.120.10.30">
    <property type="entry name" value="TolB, C-terminal domain"/>
    <property type="match status" value="1"/>
</dbReference>
<sequence>MAMFFESTEGKGSMSVLDFCCSQCFEQKFYQEADFYCDNCLKLFCAKCINLHVQLFREHVTFGRRDIRKWPVAKEVEEFLQQCDLHEGKRLKHFCNDHSKLCCSNCELCYHRQCAKVTLISKAVKEHQPDLKLLSKEIQSILETLNILENNWNTNMLTLQASYDKQLHEIHVTRQKINTILDKIEISTMQELEDKFTSLKASVQTDADNCSKLKNELKRLSGAIDGIVDKEKEELAFIASTKCLEKVKQFETYLKENFIQVERSLTFQAENDIQTVLSNLSGLGKIVLNTQALTVLSDKVFTVQGRSEYGVRIPSDDQRRRSFISAICVLSNDQILVADFNNKRVKLLNHHYQVVGHCDLTASPEDMCQITSSEVAIAVDMKKTHEVLFVSVNGVRLVKDRKLTFQHRCYGIAFNQKYNQLYLTTGTALYNYSISGVLLKKLYEDIAGDYTVSRCAVSPLGDKIFVLNIRQGQVLTLAKDGTPLYTFTDTDLHNTRGIHVTPQGQVLVCGGVSKTMLQLDGGCTKKLATLATKDDLNFPVSVFYNRSTTSIIVGQLDSNTLSTKILVFKVT</sequence>
<dbReference type="InterPro" id="IPR000315">
    <property type="entry name" value="Znf_B-box"/>
</dbReference>
<dbReference type="CDD" id="cd19756">
    <property type="entry name" value="Bbox2"/>
    <property type="match status" value="1"/>
</dbReference>
<dbReference type="InterPro" id="IPR001258">
    <property type="entry name" value="NHL_repeat"/>
</dbReference>